<sequence length="570" mass="62767">MLRWQREAAAPIAKLISLVDSGGALSDENASLLISELISEQRAADAALPGKVDVQRMLRAGCDPSDEHVRTEAIRSLRDKLNVLQSGRFSIPDSYTMMVAIDHTGTLLEGEVVLLEAGVPRVAERCVLYKSPGIHPGDVRVLRAVPPTAEMREHLGFAPNGQHALIVSCLGRRSVLDMIAGCDADGDRFSIIFDAELLGCLPPDRLQPPWEKRPRAPPPHAPLPPASAPWMLSEDERCRAMIEHVRRCKAGQKAMTQAAQSWKAWVHKQGPDGAGDEGAKELCARYMEALDSSKADVGLNSLEKRFSSCPLPRHLWKSRAMAPMARMCDVHGSGGGGLGHVDQPALLPKTALLRMFEAVESDAITGGTPRQTCPKVMVDLDLKVSVADEARHQTQKNFWFSKYYEYKEEMRKLGEAYSPERWKGIVGDVRRELLATSGDSAYDGGIPNAALRESVCVLYEALYDSSGALKCGECAECKRNGETGQQRASALKFVWVVAGDLLLCIKGEARHRHNQMRLPPCARVAPMIVDLARHEQLMRRRGRRPIEAEERAPPADDEDEEAENLEYPGI</sequence>
<protein>
    <recommendedName>
        <fullName evidence="1">RNA-dependent RNA polymerase</fullName>
        <ecNumber evidence="1">2.7.7.48</ecNumber>
    </recommendedName>
</protein>
<comment type="caution">
    <text evidence="4">The sequence shown here is derived from an EMBL/GenBank/DDBJ whole genome shotgun (WGS) entry which is preliminary data.</text>
</comment>
<gene>
    <name evidence="4" type="ORF">Ctob_011411</name>
</gene>
<feature type="compositionally biased region" description="Acidic residues" evidence="2">
    <location>
        <begin position="555"/>
        <end position="564"/>
    </location>
</feature>
<dbReference type="GO" id="GO:0003968">
    <property type="term" value="F:RNA-directed RNA polymerase activity"/>
    <property type="evidence" value="ECO:0007669"/>
    <property type="project" value="UniProtKB-KW"/>
</dbReference>
<keyword evidence="1" id="KW-0694">RNA-binding</keyword>
<dbReference type="Pfam" id="PF05183">
    <property type="entry name" value="RdRP"/>
    <property type="match status" value="1"/>
</dbReference>
<evidence type="ECO:0000259" key="3">
    <source>
        <dbReference type="Pfam" id="PF05183"/>
    </source>
</evidence>
<feature type="region of interest" description="Disordered" evidence="2">
    <location>
        <begin position="539"/>
        <end position="570"/>
    </location>
</feature>
<dbReference type="PANTHER" id="PTHR23079:SF55">
    <property type="entry name" value="RNA-DIRECTED RNA POLYMERASE"/>
    <property type="match status" value="1"/>
</dbReference>
<keyword evidence="5" id="KW-1185">Reference proteome</keyword>
<organism evidence="4 5">
    <name type="scientific">Chrysochromulina tobinii</name>
    <dbReference type="NCBI Taxonomy" id="1460289"/>
    <lineage>
        <taxon>Eukaryota</taxon>
        <taxon>Haptista</taxon>
        <taxon>Haptophyta</taxon>
        <taxon>Prymnesiophyceae</taxon>
        <taxon>Prymnesiales</taxon>
        <taxon>Chrysochromulinaceae</taxon>
        <taxon>Chrysochromulina</taxon>
    </lineage>
</organism>
<keyword evidence="1" id="KW-0808">Transferase</keyword>
<dbReference type="GO" id="GO:0031380">
    <property type="term" value="C:nuclear RNA-directed RNA polymerase complex"/>
    <property type="evidence" value="ECO:0007669"/>
    <property type="project" value="TreeGrafter"/>
</dbReference>
<evidence type="ECO:0000313" key="5">
    <source>
        <dbReference type="Proteomes" id="UP000037460"/>
    </source>
</evidence>
<comment type="catalytic activity">
    <reaction evidence="1">
        <text>RNA(n) + a ribonucleoside 5'-triphosphate = RNA(n+1) + diphosphate</text>
        <dbReference type="Rhea" id="RHEA:21248"/>
        <dbReference type="Rhea" id="RHEA-COMP:14527"/>
        <dbReference type="Rhea" id="RHEA-COMP:17342"/>
        <dbReference type="ChEBI" id="CHEBI:33019"/>
        <dbReference type="ChEBI" id="CHEBI:61557"/>
        <dbReference type="ChEBI" id="CHEBI:140395"/>
        <dbReference type="EC" id="2.7.7.48"/>
    </reaction>
</comment>
<accession>A0A0M0K5F0</accession>
<evidence type="ECO:0000256" key="2">
    <source>
        <dbReference type="SAM" id="MobiDB-lite"/>
    </source>
</evidence>
<dbReference type="AlphaFoldDB" id="A0A0M0K5F0"/>
<comment type="similarity">
    <text evidence="1">Belongs to the RdRP family.</text>
</comment>
<dbReference type="GO" id="GO:0030422">
    <property type="term" value="P:siRNA processing"/>
    <property type="evidence" value="ECO:0007669"/>
    <property type="project" value="TreeGrafter"/>
</dbReference>
<dbReference type="InterPro" id="IPR057596">
    <property type="entry name" value="RDRP_core"/>
</dbReference>
<feature type="region of interest" description="Disordered" evidence="2">
    <location>
        <begin position="208"/>
        <end position="228"/>
    </location>
</feature>
<reference evidence="5" key="1">
    <citation type="journal article" date="2015" name="PLoS Genet.">
        <title>Genome Sequence and Transcriptome Analyses of Chrysochromulina tobin: Metabolic Tools for Enhanced Algal Fitness in the Prominent Order Prymnesiales (Haptophyceae).</title>
        <authorList>
            <person name="Hovde B.T."/>
            <person name="Deodato C.R."/>
            <person name="Hunsperger H.M."/>
            <person name="Ryken S.A."/>
            <person name="Yost W."/>
            <person name="Jha R.K."/>
            <person name="Patterson J."/>
            <person name="Monnat R.J. Jr."/>
            <person name="Barlow S.B."/>
            <person name="Starkenburg S.R."/>
            <person name="Cattolico R.A."/>
        </authorList>
    </citation>
    <scope>NUCLEOTIDE SEQUENCE</scope>
    <source>
        <strain evidence="5">CCMP291</strain>
    </source>
</reference>
<keyword evidence="1 4" id="KW-0696">RNA-directed RNA polymerase</keyword>
<dbReference type="InterPro" id="IPR007855">
    <property type="entry name" value="RDRP"/>
</dbReference>
<dbReference type="OrthoDB" id="6513042at2759"/>
<keyword evidence="1" id="KW-0548">Nucleotidyltransferase</keyword>
<evidence type="ECO:0000256" key="1">
    <source>
        <dbReference type="RuleBase" id="RU363098"/>
    </source>
</evidence>
<name>A0A0M0K5F0_9EUKA</name>
<dbReference type="EC" id="2.7.7.48" evidence="1"/>
<feature type="compositionally biased region" description="Pro residues" evidence="2">
    <location>
        <begin position="216"/>
        <end position="227"/>
    </location>
</feature>
<feature type="domain" description="RDRP core" evidence="3">
    <location>
        <begin position="54"/>
        <end position="300"/>
    </location>
</feature>
<evidence type="ECO:0000313" key="4">
    <source>
        <dbReference type="EMBL" id="KOO34040.1"/>
    </source>
</evidence>
<dbReference type="Proteomes" id="UP000037460">
    <property type="component" value="Unassembled WGS sequence"/>
</dbReference>
<dbReference type="EMBL" id="JWZX01001343">
    <property type="protein sequence ID" value="KOO34040.1"/>
    <property type="molecule type" value="Genomic_DNA"/>
</dbReference>
<proteinExistence type="inferred from homology"/>
<dbReference type="PANTHER" id="PTHR23079">
    <property type="entry name" value="RNA-DEPENDENT RNA POLYMERASE"/>
    <property type="match status" value="1"/>
</dbReference>
<dbReference type="GO" id="GO:0003723">
    <property type="term" value="F:RNA binding"/>
    <property type="evidence" value="ECO:0007669"/>
    <property type="project" value="UniProtKB-KW"/>
</dbReference>
<feature type="compositionally biased region" description="Basic and acidic residues" evidence="2">
    <location>
        <begin position="539"/>
        <end position="554"/>
    </location>
</feature>